<dbReference type="EMBL" id="NIQC01000012">
    <property type="protein sequence ID" value="OWZ83795.1"/>
    <property type="molecule type" value="Genomic_DNA"/>
</dbReference>
<feature type="binding site" evidence="5">
    <location>
        <position position="120"/>
    </location>
    <ligand>
        <name>NAD(+)</name>
        <dbReference type="ChEBI" id="CHEBI:57540"/>
    </ligand>
</feature>
<dbReference type="InterPro" id="IPR006424">
    <property type="entry name" value="Glyceraldehyde-3-P_DH_1"/>
</dbReference>
<evidence type="ECO:0000256" key="8">
    <source>
        <dbReference type="RuleBase" id="RU361160"/>
    </source>
</evidence>
<evidence type="ECO:0000313" key="11">
    <source>
        <dbReference type="Proteomes" id="UP000214588"/>
    </source>
</evidence>
<accession>A0A226BXY2</accession>
<sequence length="337" mass="36840">MVTKIGINGFGRIARAVLRIAYYREDIEVVAINSVRDPELLAHLLKYDSLYGPFEEEITAESNHLIVGNNKIGIIGDRDPEKLDWSSYNVEVVVEATGKFRTRDEAAKHLGGSVENVIITAPGKNVDNTIVMGVNHDSFDPKNDFVISNASCTTNCLAPVVKVLDEEFGIENALMTTVHSYTMDQMILDGTHKDPRRARAANMSIIPTSTGAARAVAEVLPHLKGKIDGMSFRVPTPTVSTVDLVATLKKDISIEEVNSAFSNAKDKSLKGILDYNEIPLVSADYKGSTYSAVVDGKSTMKVGESMVKVIAWYDNEWAYSVRVVDLCSHIRNGNTGS</sequence>
<evidence type="ECO:0000256" key="1">
    <source>
        <dbReference type="ARBA" id="ARBA00007406"/>
    </source>
</evidence>
<reference evidence="10 11" key="1">
    <citation type="submission" date="2017-06" db="EMBL/GenBank/DDBJ databases">
        <title>Draft Genome Sequence of Natranaerobius trueperi halophilic, alkalithermophilic bacteria from soda lakes.</title>
        <authorList>
            <person name="Zhao B."/>
        </authorList>
    </citation>
    <scope>NUCLEOTIDE SEQUENCE [LARGE SCALE GENOMIC DNA]</scope>
    <source>
        <strain evidence="10 11">DSM 18760</strain>
    </source>
</reference>
<keyword evidence="5" id="KW-0520">NAD</keyword>
<feature type="binding site" evidence="5">
    <location>
        <position position="315"/>
    </location>
    <ligand>
        <name>NAD(+)</name>
        <dbReference type="ChEBI" id="CHEBI:57540"/>
    </ligand>
</feature>
<dbReference type="CDD" id="cd18126">
    <property type="entry name" value="GAPDH_I_C"/>
    <property type="match status" value="1"/>
</dbReference>
<dbReference type="SUPFAM" id="SSF51735">
    <property type="entry name" value="NAD(P)-binding Rossmann-fold domains"/>
    <property type="match status" value="1"/>
</dbReference>
<dbReference type="CDD" id="cd05214">
    <property type="entry name" value="GAPDH_I_N"/>
    <property type="match status" value="1"/>
</dbReference>
<dbReference type="PROSITE" id="PS00071">
    <property type="entry name" value="GAPDH"/>
    <property type="match status" value="1"/>
</dbReference>
<evidence type="ECO:0000256" key="2">
    <source>
        <dbReference type="ARBA" id="ARBA00023002"/>
    </source>
</evidence>
<evidence type="ECO:0000256" key="6">
    <source>
        <dbReference type="PIRSR" id="PIRSR000149-4"/>
    </source>
</evidence>
<dbReference type="GO" id="GO:0016620">
    <property type="term" value="F:oxidoreductase activity, acting on the aldehyde or oxo group of donors, NAD or NADP as acceptor"/>
    <property type="evidence" value="ECO:0007669"/>
    <property type="project" value="InterPro"/>
</dbReference>
<dbReference type="Gene3D" id="3.40.50.720">
    <property type="entry name" value="NAD(P)-binding Rossmann-like Domain"/>
    <property type="match status" value="1"/>
</dbReference>
<dbReference type="Pfam" id="PF02800">
    <property type="entry name" value="Gp_dh_C"/>
    <property type="match status" value="1"/>
</dbReference>
<dbReference type="PANTHER" id="PTHR43148">
    <property type="entry name" value="GLYCERALDEHYDE-3-PHOSPHATE DEHYDROGENASE 2"/>
    <property type="match status" value="1"/>
</dbReference>
<evidence type="ECO:0000313" key="10">
    <source>
        <dbReference type="EMBL" id="OWZ83795.1"/>
    </source>
</evidence>
<dbReference type="SUPFAM" id="SSF55347">
    <property type="entry name" value="Glyceraldehyde-3-phosphate dehydrogenase-like, C-terminal domain"/>
    <property type="match status" value="1"/>
</dbReference>
<keyword evidence="11" id="KW-1185">Reference proteome</keyword>
<protein>
    <recommendedName>
        <fullName evidence="8">Glyceraldehyde-3-phosphate dehydrogenase</fullName>
        <ecNumber evidence="8">1.2.1.-</ecNumber>
    </recommendedName>
</protein>
<dbReference type="SMART" id="SM00846">
    <property type="entry name" value="Gp_dh_N"/>
    <property type="match status" value="1"/>
</dbReference>
<dbReference type="FunFam" id="3.30.360.10:FF:000002">
    <property type="entry name" value="Glyceraldehyde-3-phosphate dehydrogenase"/>
    <property type="match status" value="1"/>
</dbReference>
<dbReference type="Gene3D" id="3.30.360.10">
    <property type="entry name" value="Dihydrodipicolinate Reductase, domain 2"/>
    <property type="match status" value="1"/>
</dbReference>
<dbReference type="Pfam" id="PF00044">
    <property type="entry name" value="Gp_dh_N"/>
    <property type="match status" value="1"/>
</dbReference>
<evidence type="ECO:0000256" key="5">
    <source>
        <dbReference type="PIRSR" id="PIRSR000149-3"/>
    </source>
</evidence>
<keyword evidence="5" id="KW-0547">Nucleotide-binding</keyword>
<dbReference type="GO" id="GO:0006006">
    <property type="term" value="P:glucose metabolic process"/>
    <property type="evidence" value="ECO:0007669"/>
    <property type="project" value="InterPro"/>
</dbReference>
<feature type="binding site" evidence="5">
    <location>
        <position position="78"/>
    </location>
    <ligand>
        <name>NAD(+)</name>
        <dbReference type="ChEBI" id="CHEBI:57540"/>
    </ligand>
</feature>
<dbReference type="PIRSF" id="PIRSF000149">
    <property type="entry name" value="GAP_DH"/>
    <property type="match status" value="1"/>
</dbReference>
<dbReference type="InterPro" id="IPR036291">
    <property type="entry name" value="NAD(P)-bd_dom_sf"/>
</dbReference>
<dbReference type="RefSeq" id="WP_089023545.1">
    <property type="nucleotide sequence ID" value="NZ_NIQC01000012.1"/>
</dbReference>
<keyword evidence="2 8" id="KW-0560">Oxidoreductase</keyword>
<dbReference type="InterPro" id="IPR020829">
    <property type="entry name" value="GlycerAld_3-P_DH_cat"/>
</dbReference>
<feature type="binding site" evidence="5">
    <location>
        <begin position="12"/>
        <end position="13"/>
    </location>
    <ligand>
        <name>NAD(+)</name>
        <dbReference type="ChEBI" id="CHEBI:57540"/>
    </ligand>
</feature>
<comment type="similarity">
    <text evidence="1 7">Belongs to the glyceraldehyde-3-phosphate dehydrogenase family.</text>
</comment>
<evidence type="ECO:0000256" key="7">
    <source>
        <dbReference type="RuleBase" id="RU000397"/>
    </source>
</evidence>
<dbReference type="AlphaFoldDB" id="A0A226BXY2"/>
<feature type="binding site" evidence="4">
    <location>
        <begin position="210"/>
        <end position="211"/>
    </location>
    <ligand>
        <name>D-glyceraldehyde 3-phosphate</name>
        <dbReference type="ChEBI" id="CHEBI:59776"/>
    </ligand>
</feature>
<dbReference type="InterPro" id="IPR020830">
    <property type="entry name" value="GlycerAld_3-P_DH_AS"/>
</dbReference>
<feature type="site" description="Activates thiol group during catalysis" evidence="6">
    <location>
        <position position="179"/>
    </location>
</feature>
<gene>
    <name evidence="10" type="primary">gap</name>
    <name evidence="10" type="ORF">CDO51_06795</name>
</gene>
<dbReference type="InterPro" id="IPR020831">
    <property type="entry name" value="GlycerAld/Erythrose_P_DH"/>
</dbReference>
<dbReference type="GO" id="GO:0051287">
    <property type="term" value="F:NAD binding"/>
    <property type="evidence" value="ECO:0007669"/>
    <property type="project" value="InterPro"/>
</dbReference>
<evidence type="ECO:0000256" key="3">
    <source>
        <dbReference type="PIRSR" id="PIRSR000149-1"/>
    </source>
</evidence>
<name>A0A226BXY2_9FIRM</name>
<dbReference type="FunFam" id="3.40.50.720:FF:000001">
    <property type="entry name" value="Glyceraldehyde-3-phosphate dehydrogenase"/>
    <property type="match status" value="1"/>
</dbReference>
<feature type="active site" description="Nucleophile" evidence="3">
    <location>
        <position position="152"/>
    </location>
</feature>
<evidence type="ECO:0000259" key="9">
    <source>
        <dbReference type="SMART" id="SM00846"/>
    </source>
</evidence>
<feature type="binding site" evidence="4">
    <location>
        <begin position="151"/>
        <end position="153"/>
    </location>
    <ligand>
        <name>D-glyceraldehyde 3-phosphate</name>
        <dbReference type="ChEBI" id="CHEBI:59776"/>
    </ligand>
</feature>
<evidence type="ECO:0000256" key="4">
    <source>
        <dbReference type="PIRSR" id="PIRSR000149-2"/>
    </source>
</evidence>
<comment type="caution">
    <text evidence="10">The sequence shown here is derived from an EMBL/GenBank/DDBJ whole genome shotgun (WGS) entry which is preliminary data.</text>
</comment>
<dbReference type="OrthoDB" id="9803304at2"/>
<dbReference type="Proteomes" id="UP000214588">
    <property type="component" value="Unassembled WGS sequence"/>
</dbReference>
<feature type="binding site" evidence="4">
    <location>
        <position position="233"/>
    </location>
    <ligand>
        <name>D-glyceraldehyde 3-phosphate</name>
        <dbReference type="ChEBI" id="CHEBI:59776"/>
    </ligand>
</feature>
<dbReference type="NCBIfam" id="TIGR01534">
    <property type="entry name" value="GAPDH-I"/>
    <property type="match status" value="1"/>
</dbReference>
<proteinExistence type="inferred from homology"/>
<dbReference type="GO" id="GO:0050661">
    <property type="term" value="F:NADP binding"/>
    <property type="evidence" value="ECO:0007669"/>
    <property type="project" value="InterPro"/>
</dbReference>
<dbReference type="PRINTS" id="PR00078">
    <property type="entry name" value="G3PDHDRGNASE"/>
</dbReference>
<dbReference type="EC" id="1.2.1.-" evidence="8"/>
<feature type="domain" description="Glyceraldehyde 3-phosphate dehydrogenase NAD(P) binding" evidence="9">
    <location>
        <begin position="3"/>
        <end position="152"/>
    </location>
</feature>
<dbReference type="InterPro" id="IPR020828">
    <property type="entry name" value="GlycerAld_3-P_DH_NAD(P)-bd"/>
</dbReference>
<feature type="binding site" evidence="4">
    <location>
        <position position="182"/>
    </location>
    <ligand>
        <name>D-glyceraldehyde 3-phosphate</name>
        <dbReference type="ChEBI" id="CHEBI:59776"/>
    </ligand>
</feature>
<organism evidence="10 11">
    <name type="scientific">Natranaerobius trueperi</name>
    <dbReference type="NCBI Taxonomy" id="759412"/>
    <lineage>
        <taxon>Bacteria</taxon>
        <taxon>Bacillati</taxon>
        <taxon>Bacillota</taxon>
        <taxon>Clostridia</taxon>
        <taxon>Natranaerobiales</taxon>
        <taxon>Natranaerobiaceae</taxon>
        <taxon>Natranaerobius</taxon>
    </lineage>
</organism>